<keyword evidence="2" id="KW-0732">Signal</keyword>
<sequence length="516" mass="55304">MMNKQTLPSILLVFIILISDAVIIADAAKRGGVKAVILYTYDESTSGSSVVTMEVDKNKFMTVLQESQTNAIDAKPLKFVQNNGFFDLLEGDSSQFSFATTNGMADCDCKCLRRPEIPTTTTRQTTTRPPTTTRATTQRTTTTRKPDCPNGGILPYCCSNGANNQDCCINNGKGPYCCTNGANNPNCELPTKKPDCPNGGRLPYCCENGANNVDCCLNNGKGPNCELPTQTTRRPTTTTRLVTARTSTQAPTYLPPLTTTARVPCPTGGSGPYCCKNNANNLDCCLNNGKGPYCCLNNANNKDCCENNGSGPFCCTNGANNIDCCTNGGKGKYCCTNGSDNPDCTVPKISTTTQRIISTASTTTTRGVTSKITTRRPDCQNGGTLPHCCENGANNKDCCLNGGSGKYCCTNGANNPNCDIPVVTTTTRKPVTTTKFRGPSYLPIARVTTERPATSTATYTYGERPTYTYRFSFTNGAWTYIPRSTSYTTRVTTTTAKYAYDQPANGISYSGADNSL</sequence>
<proteinExistence type="predicted"/>
<feature type="region of interest" description="Disordered" evidence="1">
    <location>
        <begin position="120"/>
        <end position="145"/>
    </location>
</feature>
<feature type="compositionally biased region" description="Low complexity" evidence="1">
    <location>
        <begin position="120"/>
        <end position="143"/>
    </location>
</feature>
<feature type="signal peptide" evidence="2">
    <location>
        <begin position="1"/>
        <end position="21"/>
    </location>
</feature>
<evidence type="ECO:0000256" key="1">
    <source>
        <dbReference type="SAM" id="MobiDB-lite"/>
    </source>
</evidence>
<evidence type="ECO:0000256" key="2">
    <source>
        <dbReference type="SAM" id="SignalP"/>
    </source>
</evidence>
<organism evidence="3 4">
    <name type="scientific">Chironomus riparius</name>
    <dbReference type="NCBI Taxonomy" id="315576"/>
    <lineage>
        <taxon>Eukaryota</taxon>
        <taxon>Metazoa</taxon>
        <taxon>Ecdysozoa</taxon>
        <taxon>Arthropoda</taxon>
        <taxon>Hexapoda</taxon>
        <taxon>Insecta</taxon>
        <taxon>Pterygota</taxon>
        <taxon>Neoptera</taxon>
        <taxon>Endopterygota</taxon>
        <taxon>Diptera</taxon>
        <taxon>Nematocera</taxon>
        <taxon>Chironomoidea</taxon>
        <taxon>Chironomidae</taxon>
        <taxon>Chironominae</taxon>
        <taxon>Chironomus</taxon>
    </lineage>
</organism>
<keyword evidence="4" id="KW-1185">Reference proteome</keyword>
<dbReference type="Proteomes" id="UP001153620">
    <property type="component" value="Chromosome 2"/>
</dbReference>
<feature type="chain" id="PRO_5040348360" evidence="2">
    <location>
        <begin position="22"/>
        <end position="516"/>
    </location>
</feature>
<evidence type="ECO:0000313" key="4">
    <source>
        <dbReference type="Proteomes" id="UP001153620"/>
    </source>
</evidence>
<evidence type="ECO:0000313" key="3">
    <source>
        <dbReference type="EMBL" id="CAG9805169.1"/>
    </source>
</evidence>
<protein>
    <submittedName>
        <fullName evidence="3">Uncharacterized protein</fullName>
    </submittedName>
</protein>
<dbReference type="AlphaFoldDB" id="A0A9N9RYD8"/>
<reference evidence="3" key="1">
    <citation type="submission" date="2022-01" db="EMBL/GenBank/DDBJ databases">
        <authorList>
            <person name="King R."/>
        </authorList>
    </citation>
    <scope>NUCLEOTIDE SEQUENCE</scope>
</reference>
<dbReference type="OrthoDB" id="7764335at2759"/>
<reference evidence="3" key="2">
    <citation type="submission" date="2022-10" db="EMBL/GenBank/DDBJ databases">
        <authorList>
            <consortium name="ENA_rothamsted_submissions"/>
            <consortium name="culmorum"/>
            <person name="King R."/>
        </authorList>
    </citation>
    <scope>NUCLEOTIDE SEQUENCE</scope>
</reference>
<name>A0A9N9RYD8_9DIPT</name>
<gene>
    <name evidence="3" type="ORF">CHIRRI_LOCUS8046</name>
</gene>
<dbReference type="EMBL" id="OU895878">
    <property type="protein sequence ID" value="CAG9805169.1"/>
    <property type="molecule type" value="Genomic_DNA"/>
</dbReference>
<accession>A0A9N9RYD8</accession>